<evidence type="ECO:0000313" key="6">
    <source>
        <dbReference type="EMBL" id="WIT11034.1"/>
    </source>
</evidence>
<comment type="similarity">
    <text evidence="1">Belongs to the bacterial solute-binding protein 3 family.</text>
</comment>
<dbReference type="SUPFAM" id="SSF53850">
    <property type="entry name" value="Periplasmic binding protein-like II"/>
    <property type="match status" value="1"/>
</dbReference>
<dbReference type="PANTHER" id="PTHR30085:SF2">
    <property type="entry name" value="GLUTAMATE_ASPARTATE IMPORT SOLUTE-BINDING PROTEIN"/>
    <property type="match status" value="1"/>
</dbReference>
<dbReference type="Gene3D" id="3.40.190.10">
    <property type="entry name" value="Periplasmic binding protein-like II"/>
    <property type="match status" value="2"/>
</dbReference>
<dbReference type="GO" id="GO:0030288">
    <property type="term" value="C:outer membrane-bounded periplasmic space"/>
    <property type="evidence" value="ECO:0007669"/>
    <property type="project" value="TreeGrafter"/>
</dbReference>
<dbReference type="EMBL" id="CP116346">
    <property type="protein sequence ID" value="WIT11034.1"/>
    <property type="molecule type" value="Genomic_DNA"/>
</dbReference>
<proteinExistence type="inferred from homology"/>
<name>A0AA95NBK8_9BURK</name>
<dbReference type="GO" id="GO:0005576">
    <property type="term" value="C:extracellular region"/>
    <property type="evidence" value="ECO:0007669"/>
    <property type="project" value="TreeGrafter"/>
</dbReference>
<accession>A0AA95NBK8</accession>
<dbReference type="PANTHER" id="PTHR30085">
    <property type="entry name" value="AMINO ACID ABC TRANSPORTER PERMEASE"/>
    <property type="match status" value="1"/>
</dbReference>
<dbReference type="InterPro" id="IPR001638">
    <property type="entry name" value="Solute-binding_3/MltF_N"/>
</dbReference>
<dbReference type="Proteomes" id="UP001177769">
    <property type="component" value="Chromosome"/>
</dbReference>
<dbReference type="InterPro" id="IPR051455">
    <property type="entry name" value="Bact_solute-bind_prot3"/>
</dbReference>
<dbReference type="AlphaFoldDB" id="A0AA95NBK8"/>
<evidence type="ECO:0000256" key="1">
    <source>
        <dbReference type="ARBA" id="ARBA00010333"/>
    </source>
</evidence>
<feature type="chain" id="PRO_5041684422" evidence="4">
    <location>
        <begin position="29"/>
        <end position="310"/>
    </location>
</feature>
<feature type="signal peptide" evidence="4">
    <location>
        <begin position="1"/>
        <end position="28"/>
    </location>
</feature>
<sequence>MNSKLLAPLLRLSAALMLCAGLAAPAAAQGEEASATLRKVRDTGVIVLGYRVASAPFSYLDAKLKPIGYSIDLCQRVIEAVKKRLELPDLEVKLIAVSSATRMPLVANGSVDLECGITTNTAERQKTQAFSITTFVAESRLLSKRSAEIRGLEDLRGKPVATTIATTSIQFLHQVNQSRRLEMKILGGMDDKDAFRLLQTDRAVAYAMDDVLLRSALAGVANPGDYVISDEALTVEPYALGLPRDDAGFKQLVDGVLADLYKRGEIHAIYQRWFLAPIPPRGINLQLAMNEAFKRVIARPTDSADPNHYR</sequence>
<evidence type="ECO:0000256" key="2">
    <source>
        <dbReference type="ARBA" id="ARBA00022448"/>
    </source>
</evidence>
<dbReference type="KEGG" id="pais:PFX98_19300"/>
<feature type="domain" description="Solute-binding protein family 3/N-terminal" evidence="5">
    <location>
        <begin position="45"/>
        <end position="277"/>
    </location>
</feature>
<reference evidence="6" key="1">
    <citation type="submission" date="2023-01" db="EMBL/GenBank/DDBJ databases">
        <title>Whole genome sequence of Paucibacter sp. S2-9 isolated from pond sediment.</title>
        <authorList>
            <person name="Jung J.Y."/>
        </authorList>
    </citation>
    <scope>NUCLEOTIDE SEQUENCE</scope>
    <source>
        <strain evidence="6">S2-9</strain>
    </source>
</reference>
<dbReference type="GO" id="GO:0006865">
    <property type="term" value="P:amino acid transport"/>
    <property type="evidence" value="ECO:0007669"/>
    <property type="project" value="TreeGrafter"/>
</dbReference>
<evidence type="ECO:0000256" key="4">
    <source>
        <dbReference type="SAM" id="SignalP"/>
    </source>
</evidence>
<gene>
    <name evidence="6" type="ORF">PFX98_19300</name>
</gene>
<keyword evidence="7" id="KW-1185">Reference proteome</keyword>
<dbReference type="SMART" id="SM00062">
    <property type="entry name" value="PBPb"/>
    <property type="match status" value="1"/>
</dbReference>
<organism evidence="6 7">
    <name type="scientific">Paucibacter sediminis</name>
    <dbReference type="NCBI Taxonomy" id="3019553"/>
    <lineage>
        <taxon>Bacteria</taxon>
        <taxon>Pseudomonadati</taxon>
        <taxon>Pseudomonadota</taxon>
        <taxon>Betaproteobacteria</taxon>
        <taxon>Burkholderiales</taxon>
        <taxon>Sphaerotilaceae</taxon>
        <taxon>Roseateles</taxon>
    </lineage>
</organism>
<dbReference type="RefSeq" id="WP_285232112.1">
    <property type="nucleotide sequence ID" value="NZ_CP116346.1"/>
</dbReference>
<evidence type="ECO:0000313" key="7">
    <source>
        <dbReference type="Proteomes" id="UP001177769"/>
    </source>
</evidence>
<keyword evidence="3 4" id="KW-0732">Signal</keyword>
<dbReference type="Pfam" id="PF00497">
    <property type="entry name" value="SBP_bac_3"/>
    <property type="match status" value="1"/>
</dbReference>
<evidence type="ECO:0000259" key="5">
    <source>
        <dbReference type="SMART" id="SM00062"/>
    </source>
</evidence>
<evidence type="ECO:0000256" key="3">
    <source>
        <dbReference type="ARBA" id="ARBA00022729"/>
    </source>
</evidence>
<dbReference type="CDD" id="cd13688">
    <property type="entry name" value="PBP2_GltI_DEBP"/>
    <property type="match status" value="1"/>
</dbReference>
<keyword evidence="2" id="KW-0813">Transport</keyword>
<protein>
    <submittedName>
        <fullName evidence="6">Amino acid ABC transporter substrate-binding protein</fullName>
    </submittedName>
</protein>